<evidence type="ECO:0000313" key="3">
    <source>
        <dbReference type="Proteomes" id="UP000003763"/>
    </source>
</evidence>
<accession>G5HG35</accession>
<dbReference type="Proteomes" id="UP000003763">
    <property type="component" value="Unassembled WGS sequence"/>
</dbReference>
<dbReference type="Pfam" id="PF00535">
    <property type="entry name" value="Glycos_transf_2"/>
    <property type="match status" value="1"/>
</dbReference>
<proteinExistence type="predicted"/>
<name>G5HG35_9FIRM</name>
<reference evidence="2 3" key="1">
    <citation type="submission" date="2011-08" db="EMBL/GenBank/DDBJ databases">
        <title>The Genome Sequence of Clostridium citroniae WAL-17108.</title>
        <authorList>
            <consortium name="The Broad Institute Genome Sequencing Platform"/>
            <person name="Earl A."/>
            <person name="Ward D."/>
            <person name="Feldgarden M."/>
            <person name="Gevers D."/>
            <person name="Finegold S.M."/>
            <person name="Summanen P.H."/>
            <person name="Molitoris D.R."/>
            <person name="Vaisanen M.L."/>
            <person name="Daigneault M."/>
            <person name="Allen-Vercoe E."/>
            <person name="Young S.K."/>
            <person name="Zeng Q."/>
            <person name="Gargeya S."/>
            <person name="Fitzgerald M."/>
            <person name="Haas B."/>
            <person name="Abouelleil A."/>
            <person name="Alvarado L."/>
            <person name="Arachchi H.M."/>
            <person name="Berlin A."/>
            <person name="Brown A."/>
            <person name="Chapman S.B."/>
            <person name="Chen Z."/>
            <person name="Dunbar C."/>
            <person name="Freedman E."/>
            <person name="Gearin G."/>
            <person name="Gellesch M."/>
            <person name="Goldberg J."/>
            <person name="Griggs A."/>
            <person name="Gujja S."/>
            <person name="Heiman D."/>
            <person name="Howarth C."/>
            <person name="Larson L."/>
            <person name="Lui A."/>
            <person name="MacDonald P.J.P."/>
            <person name="Montmayeur A."/>
            <person name="Murphy C."/>
            <person name="Neiman D."/>
            <person name="Pearson M."/>
            <person name="Priest M."/>
            <person name="Roberts A."/>
            <person name="Saif S."/>
            <person name="Shea T."/>
            <person name="Shenoy N."/>
            <person name="Sisk P."/>
            <person name="Stolte C."/>
            <person name="Sykes S."/>
            <person name="Wortman J."/>
            <person name="Nusbaum C."/>
            <person name="Birren B."/>
        </authorList>
    </citation>
    <scope>NUCLEOTIDE SEQUENCE [LARGE SCALE GENOMIC DNA]</scope>
    <source>
        <strain evidence="2 3">WAL-17108</strain>
    </source>
</reference>
<dbReference type="InterPro" id="IPR029044">
    <property type="entry name" value="Nucleotide-diphossugar_trans"/>
</dbReference>
<dbReference type="AlphaFoldDB" id="G5HG35"/>
<dbReference type="PATRIC" id="fig|742733.3.peg.1602"/>
<feature type="domain" description="Glycosyltransferase 2-like" evidence="1">
    <location>
        <begin position="5"/>
        <end position="170"/>
    </location>
</feature>
<dbReference type="SUPFAM" id="SSF53448">
    <property type="entry name" value="Nucleotide-diphospho-sugar transferases"/>
    <property type="match status" value="1"/>
</dbReference>
<dbReference type="CDD" id="cd00761">
    <property type="entry name" value="Glyco_tranf_GTA_type"/>
    <property type="match status" value="1"/>
</dbReference>
<sequence length="292" mass="33559">MISFSIITAFYKGNQYIPSLVKIAERNAETLKNAAIDAAVELVIVNDSPEITANIPEVKSSVSYKVVNHKENAGIHQARVTGLKNCSGNYVVFLDQDDELKDDCLLEEYKIIGDADVVVANAYIENAEGTFRKHFKSKGQYINAFDVNTYIKGHNQIVSPGHCLIRKSAIPREWLVYIMKTNGSDDLFLWILMLYSKCKFAMCEKVVYTHKHTGNNLSADETKMAASSIEIVDFLKQIDYIPNDHIDVFLRNRKEKIELANANGLCRSMIYLRNLDIFWPRIWWKIRYWIYK</sequence>
<comment type="caution">
    <text evidence="2">The sequence shown here is derived from an EMBL/GenBank/DDBJ whole genome shotgun (WGS) entry which is preliminary data.</text>
</comment>
<evidence type="ECO:0000313" key="2">
    <source>
        <dbReference type="EMBL" id="EHE99679.1"/>
    </source>
</evidence>
<evidence type="ECO:0000259" key="1">
    <source>
        <dbReference type="Pfam" id="PF00535"/>
    </source>
</evidence>
<dbReference type="RefSeq" id="WP_007860717.1">
    <property type="nucleotide sequence ID" value="NZ_JH376420.1"/>
</dbReference>
<gene>
    <name evidence="2" type="ORF">HMPREF9469_01547</name>
</gene>
<dbReference type="eggNOG" id="COG1216">
    <property type="taxonomic scope" value="Bacteria"/>
</dbReference>
<dbReference type="InterPro" id="IPR001173">
    <property type="entry name" value="Glyco_trans_2-like"/>
</dbReference>
<dbReference type="EMBL" id="ADLJ01000012">
    <property type="protein sequence ID" value="EHE99679.1"/>
    <property type="molecule type" value="Genomic_DNA"/>
</dbReference>
<dbReference type="HOGENOM" id="CLU_952190_0_0_9"/>
<dbReference type="Gene3D" id="3.90.550.10">
    <property type="entry name" value="Spore Coat Polysaccharide Biosynthesis Protein SpsA, Chain A"/>
    <property type="match status" value="1"/>
</dbReference>
<protein>
    <recommendedName>
        <fullName evidence="1">Glycosyltransferase 2-like domain-containing protein</fullName>
    </recommendedName>
</protein>
<organism evidence="2 3">
    <name type="scientific">[Clostridium] citroniae WAL-17108</name>
    <dbReference type="NCBI Taxonomy" id="742733"/>
    <lineage>
        <taxon>Bacteria</taxon>
        <taxon>Bacillati</taxon>
        <taxon>Bacillota</taxon>
        <taxon>Clostridia</taxon>
        <taxon>Lachnospirales</taxon>
        <taxon>Lachnospiraceae</taxon>
        <taxon>Enterocloster</taxon>
    </lineage>
</organism>